<dbReference type="InterPro" id="IPR000182">
    <property type="entry name" value="GNAT_dom"/>
</dbReference>
<dbReference type="CDD" id="cd04301">
    <property type="entry name" value="NAT_SF"/>
    <property type="match status" value="1"/>
</dbReference>
<dbReference type="InterPro" id="IPR016181">
    <property type="entry name" value="Acyl_CoA_acyltransferase"/>
</dbReference>
<dbReference type="RefSeq" id="WP_326927218.1">
    <property type="nucleotide sequence ID" value="NZ_CP123443.1"/>
</dbReference>
<evidence type="ECO:0000259" key="1">
    <source>
        <dbReference type="PROSITE" id="PS51186"/>
    </source>
</evidence>
<reference evidence="2 3" key="1">
    <citation type="submission" date="2023-04" db="EMBL/GenBank/DDBJ databases">
        <title>Spirochaete genome identified in red abalone sample constitutes a novel genus.</title>
        <authorList>
            <person name="Sharma S.P."/>
            <person name="Purcell C.M."/>
            <person name="Hyde J.R."/>
            <person name="Severin A.J."/>
        </authorList>
    </citation>
    <scope>NUCLEOTIDE SEQUENCE [LARGE SCALE GENOMIC DNA]</scope>
    <source>
        <strain evidence="2 3">SP-2023</strain>
    </source>
</reference>
<keyword evidence="3" id="KW-1185">Reference proteome</keyword>
<proteinExistence type="predicted"/>
<feature type="domain" description="N-acetyltransferase" evidence="1">
    <location>
        <begin position="8"/>
        <end position="163"/>
    </location>
</feature>
<evidence type="ECO:0000313" key="2">
    <source>
        <dbReference type="EMBL" id="WGK69030.1"/>
    </source>
</evidence>
<evidence type="ECO:0000313" key="3">
    <source>
        <dbReference type="Proteomes" id="UP001228690"/>
    </source>
</evidence>
<dbReference type="EMBL" id="CP123443">
    <property type="protein sequence ID" value="WGK69030.1"/>
    <property type="molecule type" value="Genomic_DNA"/>
</dbReference>
<dbReference type="SUPFAM" id="SSF55729">
    <property type="entry name" value="Acyl-CoA N-acyltransferases (Nat)"/>
    <property type="match status" value="1"/>
</dbReference>
<name>A0ABY8MI64_9SPIO</name>
<dbReference type="PROSITE" id="PS51186">
    <property type="entry name" value="GNAT"/>
    <property type="match status" value="1"/>
</dbReference>
<sequence length="163" mass="18383">MDVRPNTIEIRRLTTGDLRLFRQLNQLFGKVFAEAHTYQDLAPGDAYLAGLLEKPQIIPLVALHGSELVGGLVAYVLEKFEQERSEVYIYDLAVAEPFRRQKIATRLIEALKPEARNCGAWMIFVQADYGDEVPISLYRSLATQERVCHFDIPVGPAKQGPLI</sequence>
<dbReference type="Gene3D" id="3.40.630.30">
    <property type="match status" value="1"/>
</dbReference>
<dbReference type="Proteomes" id="UP001228690">
    <property type="component" value="Chromosome"/>
</dbReference>
<organism evidence="2 3">
    <name type="scientific">Candidatus Haliotispira prima</name>
    <dbReference type="NCBI Taxonomy" id="3034016"/>
    <lineage>
        <taxon>Bacteria</taxon>
        <taxon>Pseudomonadati</taxon>
        <taxon>Spirochaetota</taxon>
        <taxon>Spirochaetia</taxon>
        <taxon>Spirochaetales</taxon>
        <taxon>Spirochaetaceae</taxon>
        <taxon>Candidatus Haliotispira</taxon>
    </lineage>
</organism>
<protein>
    <submittedName>
        <fullName evidence="2">GNAT family N-acetyltransferase</fullName>
    </submittedName>
</protein>
<accession>A0ABY8MI64</accession>
<dbReference type="Pfam" id="PF00583">
    <property type="entry name" value="Acetyltransf_1"/>
    <property type="match status" value="1"/>
</dbReference>
<gene>
    <name evidence="2" type="ORF">P0082_11175</name>
</gene>